<feature type="transmembrane region" description="Helical" evidence="6">
    <location>
        <begin position="52"/>
        <end position="74"/>
    </location>
</feature>
<feature type="transmembrane region" description="Helical" evidence="6">
    <location>
        <begin position="406"/>
        <end position="425"/>
    </location>
</feature>
<feature type="transmembrane region" description="Helical" evidence="6">
    <location>
        <begin position="201"/>
        <end position="224"/>
    </location>
</feature>
<comment type="subcellular location">
    <subcellularLocation>
        <location evidence="1">Membrane</location>
        <topology evidence="1">Multi-pass membrane protein</topology>
    </subcellularLocation>
</comment>
<comment type="similarity">
    <text evidence="2 6">Belongs to the multi antimicrobial extrusion (MATE) (TC 2.A.66.1) family.</text>
</comment>
<feature type="transmembrane region" description="Helical" evidence="6">
    <location>
        <begin position="129"/>
        <end position="151"/>
    </location>
</feature>
<feature type="transmembrane region" description="Helical" evidence="6">
    <location>
        <begin position="318"/>
        <end position="338"/>
    </location>
</feature>
<name>A0A7J7M712_9MAGN</name>
<evidence type="ECO:0000256" key="6">
    <source>
        <dbReference type="RuleBase" id="RU004914"/>
    </source>
</evidence>
<feature type="transmembrane region" description="Helical" evidence="6">
    <location>
        <begin position="273"/>
        <end position="298"/>
    </location>
</feature>
<dbReference type="InterPro" id="IPR002528">
    <property type="entry name" value="MATE_fam"/>
</dbReference>
<keyword evidence="8" id="KW-1185">Reference proteome</keyword>
<keyword evidence="3 6" id="KW-0812">Transmembrane</keyword>
<evidence type="ECO:0000256" key="3">
    <source>
        <dbReference type="ARBA" id="ARBA00022692"/>
    </source>
</evidence>
<gene>
    <name evidence="7" type="ORF">GIB67_022212</name>
</gene>
<evidence type="ECO:0000313" key="7">
    <source>
        <dbReference type="EMBL" id="KAF6150600.1"/>
    </source>
</evidence>
<dbReference type="GO" id="GO:0016020">
    <property type="term" value="C:membrane"/>
    <property type="evidence" value="ECO:0007669"/>
    <property type="project" value="UniProtKB-SubCell"/>
</dbReference>
<dbReference type="AlphaFoldDB" id="A0A7J7M712"/>
<feature type="transmembrane region" description="Helical" evidence="6">
    <location>
        <begin position="432"/>
        <end position="454"/>
    </location>
</feature>
<evidence type="ECO:0000256" key="2">
    <source>
        <dbReference type="ARBA" id="ARBA00010199"/>
    </source>
</evidence>
<dbReference type="Proteomes" id="UP000541444">
    <property type="component" value="Unassembled WGS sequence"/>
</dbReference>
<organism evidence="7 8">
    <name type="scientific">Kingdonia uniflora</name>
    <dbReference type="NCBI Taxonomy" id="39325"/>
    <lineage>
        <taxon>Eukaryota</taxon>
        <taxon>Viridiplantae</taxon>
        <taxon>Streptophyta</taxon>
        <taxon>Embryophyta</taxon>
        <taxon>Tracheophyta</taxon>
        <taxon>Spermatophyta</taxon>
        <taxon>Magnoliopsida</taxon>
        <taxon>Ranunculales</taxon>
        <taxon>Circaeasteraceae</taxon>
        <taxon>Kingdonia</taxon>
    </lineage>
</organism>
<dbReference type="GO" id="GO:0042910">
    <property type="term" value="F:xenobiotic transmembrane transporter activity"/>
    <property type="evidence" value="ECO:0007669"/>
    <property type="project" value="InterPro"/>
</dbReference>
<feature type="transmembrane region" description="Helical" evidence="6">
    <location>
        <begin position="230"/>
        <end position="252"/>
    </location>
</feature>
<dbReference type="Pfam" id="PF01554">
    <property type="entry name" value="MatE"/>
    <property type="match status" value="2"/>
</dbReference>
<dbReference type="GO" id="GO:0015297">
    <property type="term" value="F:antiporter activity"/>
    <property type="evidence" value="ECO:0007669"/>
    <property type="project" value="InterPro"/>
</dbReference>
<dbReference type="NCBIfam" id="TIGR00797">
    <property type="entry name" value="matE"/>
    <property type="match status" value="1"/>
</dbReference>
<dbReference type="PANTHER" id="PTHR11206">
    <property type="entry name" value="MULTIDRUG RESISTANCE PROTEIN"/>
    <property type="match status" value="1"/>
</dbReference>
<feature type="transmembrane region" description="Helical" evidence="6">
    <location>
        <begin position="359"/>
        <end position="386"/>
    </location>
</feature>
<sequence>MGETIITEPLLVGLDSKVRLADHSSDAVEELLGQEKVSRGSWPRLVAWESRILWLLSGASIIVSIFNFMLNLATQMFAGHLGAVELAGASIACVGIQGLAYGIMLGMASAVQTLCGQAFGARKYASLGIICQKAMILHLGAAVALSLLYWYSGTVLSAIGQSDAIAEQGQIFARGLLPQLYAFALNCPMQRFLQAQNIVNPLAYIAVGVFLVHLVLTWLVVFILDYGLLGAALTLSLSWWMLVALTALYIVYSPSCKETWTGFSTKAFKGLWTYSKLTASSAIMLCLEIWYSQGIVLISGLLPNPAISLDSFSICMNYLNWDMTFMLGLSAAARFLLYGTHSVRVGNELGACHPKVVKLSLMVVTGTSILISLIFSAFVLIFRTILSKAFTSVETIIEAVTTLTPLLTVSVFLNGIQPILSGVAIGSGWQTMVAYVNLTTYYLIGLPIGCVLGFKTSLGVAGIWWGMIFGVLLQTITLIVLTTKTNWEKEVEKAVDRLKISEDKETLDLANNIA</sequence>
<dbReference type="GO" id="GO:1990961">
    <property type="term" value="P:xenobiotic detoxification by transmembrane export across the plasma membrane"/>
    <property type="evidence" value="ECO:0007669"/>
    <property type="project" value="InterPro"/>
</dbReference>
<evidence type="ECO:0000256" key="4">
    <source>
        <dbReference type="ARBA" id="ARBA00022989"/>
    </source>
</evidence>
<reference evidence="7 8" key="1">
    <citation type="journal article" date="2020" name="IScience">
        <title>Genome Sequencing of the Endangered Kingdonia uniflora (Circaeasteraceae, Ranunculales) Reveals Potential Mechanisms of Evolutionary Specialization.</title>
        <authorList>
            <person name="Sun Y."/>
            <person name="Deng T."/>
            <person name="Zhang A."/>
            <person name="Moore M.J."/>
            <person name="Landis J.B."/>
            <person name="Lin N."/>
            <person name="Zhang H."/>
            <person name="Zhang X."/>
            <person name="Huang J."/>
            <person name="Zhang X."/>
            <person name="Sun H."/>
            <person name="Wang H."/>
        </authorList>
    </citation>
    <scope>NUCLEOTIDE SEQUENCE [LARGE SCALE GENOMIC DNA]</scope>
    <source>
        <strain evidence="7">TB1705</strain>
        <tissue evidence="7">Leaf</tissue>
    </source>
</reference>
<dbReference type="OrthoDB" id="2126698at2759"/>
<feature type="transmembrane region" description="Helical" evidence="6">
    <location>
        <begin position="86"/>
        <end position="108"/>
    </location>
</feature>
<evidence type="ECO:0000313" key="8">
    <source>
        <dbReference type="Proteomes" id="UP000541444"/>
    </source>
</evidence>
<feature type="transmembrane region" description="Helical" evidence="6">
    <location>
        <begin position="460"/>
        <end position="481"/>
    </location>
</feature>
<keyword evidence="5 6" id="KW-0472">Membrane</keyword>
<dbReference type="InterPro" id="IPR045069">
    <property type="entry name" value="MATE_euk"/>
</dbReference>
<proteinExistence type="inferred from homology"/>
<dbReference type="CDD" id="cd13132">
    <property type="entry name" value="MATE_eukaryotic"/>
    <property type="match status" value="1"/>
</dbReference>
<evidence type="ECO:0000256" key="5">
    <source>
        <dbReference type="ARBA" id="ARBA00023136"/>
    </source>
</evidence>
<dbReference type="EMBL" id="JACGCM010001727">
    <property type="protein sequence ID" value="KAF6150600.1"/>
    <property type="molecule type" value="Genomic_DNA"/>
</dbReference>
<protein>
    <recommendedName>
        <fullName evidence="6">Protein DETOXIFICATION</fullName>
    </recommendedName>
    <alternativeName>
        <fullName evidence="6">Multidrug and toxic compound extrusion protein</fullName>
    </alternativeName>
</protein>
<evidence type="ECO:0000256" key="1">
    <source>
        <dbReference type="ARBA" id="ARBA00004141"/>
    </source>
</evidence>
<accession>A0A7J7M712</accession>
<keyword evidence="4 6" id="KW-1133">Transmembrane helix</keyword>
<comment type="caution">
    <text evidence="7">The sequence shown here is derived from an EMBL/GenBank/DDBJ whole genome shotgun (WGS) entry which is preliminary data.</text>
</comment>